<feature type="transmembrane region" description="Helical" evidence="9">
    <location>
        <begin position="888"/>
        <end position="910"/>
    </location>
</feature>
<accession>A0A6A7G3U4</accession>
<keyword evidence="4 10" id="KW-0732">Signal</keyword>
<feature type="transmembrane region" description="Helical" evidence="9">
    <location>
        <begin position="1249"/>
        <end position="1268"/>
    </location>
</feature>
<dbReference type="GO" id="GO:0051033">
    <property type="term" value="F:RNA transmembrane transporter activity"/>
    <property type="evidence" value="ECO:0007669"/>
    <property type="project" value="TreeGrafter"/>
</dbReference>
<dbReference type="PANTHER" id="PTHR12185:SF14">
    <property type="entry name" value="CHOLESTEROL UPTAKE PROTEIN 1"/>
    <property type="match status" value="1"/>
</dbReference>
<feature type="compositionally biased region" description="Polar residues" evidence="8">
    <location>
        <begin position="512"/>
        <end position="536"/>
    </location>
</feature>
<feature type="transmembrane region" description="Helical" evidence="9">
    <location>
        <begin position="1199"/>
        <end position="1219"/>
    </location>
</feature>
<feature type="region of interest" description="Disordered" evidence="8">
    <location>
        <begin position="512"/>
        <end position="538"/>
    </location>
</feature>
<evidence type="ECO:0000256" key="3">
    <source>
        <dbReference type="ARBA" id="ARBA00022692"/>
    </source>
</evidence>
<proteinExistence type="evidence at transcript level"/>
<organism evidence="11">
    <name type="scientific">Hirondellea gigas</name>
    <dbReference type="NCBI Taxonomy" id="1518452"/>
    <lineage>
        <taxon>Eukaryota</taxon>
        <taxon>Metazoa</taxon>
        <taxon>Ecdysozoa</taxon>
        <taxon>Arthropoda</taxon>
        <taxon>Crustacea</taxon>
        <taxon>Multicrustacea</taxon>
        <taxon>Malacostraca</taxon>
        <taxon>Eumalacostraca</taxon>
        <taxon>Peracarida</taxon>
        <taxon>Amphipoda</taxon>
        <taxon>Amphilochidea</taxon>
        <taxon>Lysianassida</taxon>
        <taxon>Lysianassidira</taxon>
        <taxon>Lysianassoidea</taxon>
        <taxon>Lysianassidae</taxon>
        <taxon>Hirondellea</taxon>
    </lineage>
</organism>
<feature type="transmembrane region" description="Helical" evidence="9">
    <location>
        <begin position="945"/>
        <end position="963"/>
    </location>
</feature>
<feature type="transmembrane region" description="Helical" evidence="9">
    <location>
        <begin position="1050"/>
        <end position="1067"/>
    </location>
</feature>
<reference evidence="11" key="1">
    <citation type="submission" date="2017-11" db="EMBL/GenBank/DDBJ databases">
        <title>The sensing device of the deep-sea amphipod.</title>
        <authorList>
            <person name="Kobayashi H."/>
            <person name="Nagahama T."/>
            <person name="Arai W."/>
            <person name="Sasagawa Y."/>
            <person name="Umeda M."/>
            <person name="Hayashi T."/>
            <person name="Nikaido I."/>
            <person name="Watanabe H."/>
            <person name="Oguri K."/>
            <person name="Kitazato H."/>
            <person name="Fujioka K."/>
            <person name="Kido Y."/>
            <person name="Takami H."/>
        </authorList>
    </citation>
    <scope>NUCLEOTIDE SEQUENCE</scope>
    <source>
        <tissue evidence="11">Whole body</tissue>
    </source>
</reference>
<feature type="region of interest" description="Disordered" evidence="8">
    <location>
        <begin position="770"/>
        <end position="799"/>
    </location>
</feature>
<name>A0A6A7G3U4_9CRUS</name>
<feature type="chain" id="PRO_5025596943" evidence="10">
    <location>
        <begin position="26"/>
        <end position="1283"/>
    </location>
</feature>
<feature type="transmembrane region" description="Helical" evidence="9">
    <location>
        <begin position="1136"/>
        <end position="1156"/>
    </location>
</feature>
<dbReference type="PANTHER" id="PTHR12185">
    <property type="entry name" value="SID1 TRANSMEMBRANE FAMILY MEMEBER"/>
    <property type="match status" value="1"/>
</dbReference>
<evidence type="ECO:0000256" key="2">
    <source>
        <dbReference type="ARBA" id="ARBA00006618"/>
    </source>
</evidence>
<dbReference type="EMBL" id="IACT01005768">
    <property type="protein sequence ID" value="LAC24912.1"/>
    <property type="molecule type" value="mRNA"/>
</dbReference>
<evidence type="ECO:0000256" key="5">
    <source>
        <dbReference type="ARBA" id="ARBA00022989"/>
    </source>
</evidence>
<feature type="region of interest" description="Disordered" evidence="8">
    <location>
        <begin position="672"/>
        <end position="719"/>
    </location>
</feature>
<sequence>MERRDLIFYLFVISILSLLVTAAAALPDQNGETAATKLLYSLDKSNNSNITVTNTSLVNAIQNYLDSFNVRSSVASQPNKPIPHIFQLASEEEKQQLVNERIGSADSIAVTTHNGSDSSNTGASFGPPKTVNYIIIQSDINEVYVYNVSKKNEYLFEYAYNSSILEHYALRVTVSSEAACFSMPVLVVVRQQRGALSWQIPLAPPPNTQQFKDYTTVSRILCPVRNFLYPEDVQSSRSLSESRQGSFVSGPVQRLSIDVSTQSEVGLSFTIKTEYFLNFDLKLDEAADVVSAPYAPVFLQFTFPEGVDTVLVHVKSNTTICGAVTLQHKTCPVWDLEETIRYADFYQTMSMNAAITITRDQYPDGFYVVIMTLNNDRECSGDYQTIDTDRNKLLSVLVTEKITHQEFLFGILTGLLFCLISYAVVVAKWCYDKRQEARNLTRLGPTPSSSPTLPRRRRRRSGRRSRGGATTEPPHNTTTASHNTVGFASHSSYAAQAGGGGRQSSFERYNRSTVGQHGNTSSQICTSQHVSQNSSAGPGGYPSSVFTGTVQSAAAHAGVASGSGVDSRLAAGGSAATRAVTGGGPAAPGSGRVREGQATVILSEDGRFDDLAELTRELNESMSALQRDNPTLATETEEFEVIHDSDSSMNADVDTYSEDDYDDDYYADLEADSAEGGFDTSCGDSRSRGGGSNWSRSADNLSRTDDNLSRNGDDVTRGFGNGNNWSQAATVVAATAAATAATAAAGDNVNTVVNNNTDRYPVTTQNNSEAANAEHGHLSGGDAIVGRGRSSDQATGTVTGEPQQIYHHQPQQPQYHQQIQHHQYQNPVLSIDTDEEELNFGTRASDLRGGMASQASKSRQVPVQRSSDRTLYLHDMTRKRTRVLMRRTTRYITTLLSCFIFYFVPVLQLVSTYQKVLDETGNQDVCYYNFLCANPYGLLSDSNHIVSNVGYVGLGILFGVVTCSRQRKYNAEVQREPHVAQLGIPRDSSLYYTLSLSLVMVGMLSASYHVCPNRSNFQFDTAFMYVIAVLLMLQLYQNRHTDVSASADTVFIALSVTVLLGVIGGLFGSTWFWIISSILHACICLVVSAYVYYIGRWSLINTMRSMYRNGGARYLSSWICTQVQQWRHWRSLKSHFGTRVALLLIANLCNWALMLFGLTIRPRDYDTYLLGVLLLNLVIYVVFYLFMKKGYNEHLGSRVKLTLLLLVVIWVSAICVFFKRTTDWSVSPAQSRDLNLPCILFNFYDWHDIWHFLSSLALFTSFYLIMIVDDDLAYTPRDMIAVF</sequence>
<evidence type="ECO:0000256" key="8">
    <source>
        <dbReference type="SAM" id="MobiDB-lite"/>
    </source>
</evidence>
<keyword evidence="6 9" id="KW-0472">Membrane</keyword>
<dbReference type="GO" id="GO:0005886">
    <property type="term" value="C:plasma membrane"/>
    <property type="evidence" value="ECO:0007669"/>
    <property type="project" value="TreeGrafter"/>
</dbReference>
<comment type="similarity">
    <text evidence="2">Belongs to the SID1 family.</text>
</comment>
<feature type="region of interest" description="Disordered" evidence="8">
    <location>
        <begin position="441"/>
        <end position="483"/>
    </location>
</feature>
<evidence type="ECO:0000256" key="10">
    <source>
        <dbReference type="SAM" id="SignalP"/>
    </source>
</evidence>
<keyword evidence="5 9" id="KW-1133">Transmembrane helix</keyword>
<feature type="transmembrane region" description="Helical" evidence="9">
    <location>
        <begin position="1022"/>
        <end position="1038"/>
    </location>
</feature>
<evidence type="ECO:0000256" key="6">
    <source>
        <dbReference type="ARBA" id="ARBA00023136"/>
    </source>
</evidence>
<evidence type="ECO:0000256" key="9">
    <source>
        <dbReference type="SAM" id="Phobius"/>
    </source>
</evidence>
<keyword evidence="7" id="KW-0325">Glycoprotein</keyword>
<dbReference type="GO" id="GO:0005764">
    <property type="term" value="C:lysosome"/>
    <property type="evidence" value="ECO:0007669"/>
    <property type="project" value="TreeGrafter"/>
</dbReference>
<feature type="compositionally biased region" description="Basic residues" evidence="8">
    <location>
        <begin position="454"/>
        <end position="466"/>
    </location>
</feature>
<feature type="compositionally biased region" description="Low complexity" evidence="8">
    <location>
        <begin position="441"/>
        <end position="453"/>
    </location>
</feature>
<comment type="subcellular location">
    <subcellularLocation>
        <location evidence="1">Membrane</location>
        <topology evidence="1">Multi-pass membrane protein</topology>
    </subcellularLocation>
</comment>
<evidence type="ECO:0000256" key="7">
    <source>
        <dbReference type="ARBA" id="ARBA00023180"/>
    </source>
</evidence>
<keyword evidence="3 9" id="KW-0812">Transmembrane</keyword>
<dbReference type="GO" id="GO:0003725">
    <property type="term" value="F:double-stranded RNA binding"/>
    <property type="evidence" value="ECO:0007669"/>
    <property type="project" value="TreeGrafter"/>
</dbReference>
<feature type="transmembrane region" description="Helical" evidence="9">
    <location>
        <begin position="407"/>
        <end position="431"/>
    </location>
</feature>
<feature type="compositionally biased region" description="Basic and acidic residues" evidence="8">
    <location>
        <begin position="702"/>
        <end position="716"/>
    </location>
</feature>
<dbReference type="Pfam" id="PF13965">
    <property type="entry name" value="SID-1_RNA_chan"/>
    <property type="match status" value="2"/>
</dbReference>
<feature type="transmembrane region" description="Helical" evidence="9">
    <location>
        <begin position="990"/>
        <end position="1010"/>
    </location>
</feature>
<feature type="transmembrane region" description="Helical" evidence="9">
    <location>
        <begin position="1168"/>
        <end position="1187"/>
    </location>
</feature>
<evidence type="ECO:0000256" key="4">
    <source>
        <dbReference type="ARBA" id="ARBA00022729"/>
    </source>
</evidence>
<feature type="transmembrane region" description="Helical" evidence="9">
    <location>
        <begin position="1073"/>
        <end position="1094"/>
    </location>
</feature>
<evidence type="ECO:0000256" key="1">
    <source>
        <dbReference type="ARBA" id="ARBA00004141"/>
    </source>
</evidence>
<protein>
    <submittedName>
        <fullName evidence="11">SID1 transmembrane family member 1-like</fullName>
    </submittedName>
</protein>
<dbReference type="InterPro" id="IPR025958">
    <property type="entry name" value="SID1_TM_fam"/>
</dbReference>
<feature type="compositionally biased region" description="Polar residues" evidence="8">
    <location>
        <begin position="473"/>
        <end position="483"/>
    </location>
</feature>
<evidence type="ECO:0000313" key="11">
    <source>
        <dbReference type="EMBL" id="LAC24912.1"/>
    </source>
</evidence>
<feature type="signal peptide" evidence="10">
    <location>
        <begin position="1"/>
        <end position="25"/>
    </location>
</feature>